<evidence type="ECO:0000313" key="1">
    <source>
        <dbReference type="EMBL" id="ABD40151.1"/>
    </source>
</evidence>
<keyword evidence="2" id="KW-1185">Reference proteome</keyword>
<gene>
    <name evidence="1" type="ordered locus">Mhun_0386</name>
</gene>
<evidence type="ECO:0000313" key="2">
    <source>
        <dbReference type="Proteomes" id="UP000001941"/>
    </source>
</evidence>
<dbReference type="InParanoid" id="Q2FN20"/>
<dbReference type="AlphaFoldDB" id="Q2FN20"/>
<evidence type="ECO:0008006" key="3">
    <source>
        <dbReference type="Google" id="ProtNLM"/>
    </source>
</evidence>
<accession>Q2FN20</accession>
<dbReference type="EMBL" id="CP000254">
    <property type="protein sequence ID" value="ABD40151.1"/>
    <property type="molecule type" value="Genomic_DNA"/>
</dbReference>
<dbReference type="Pfam" id="PF13489">
    <property type="entry name" value="Methyltransf_23"/>
    <property type="match status" value="1"/>
</dbReference>
<reference evidence="2" key="1">
    <citation type="journal article" date="2016" name="Stand. Genomic Sci.">
        <title>Complete genome sequence of Methanospirillum hungatei type strain JF1.</title>
        <authorList>
            <person name="Gunsalus R.P."/>
            <person name="Cook L.E."/>
            <person name="Crable B."/>
            <person name="Rohlin L."/>
            <person name="McDonald E."/>
            <person name="Mouttaki H."/>
            <person name="Sieber J.R."/>
            <person name="Poweleit N."/>
            <person name="Zhou H."/>
            <person name="Lapidus A.L."/>
            <person name="Daligault H.E."/>
            <person name="Land M."/>
            <person name="Gilna P."/>
            <person name="Ivanova N."/>
            <person name="Kyrpides N."/>
            <person name="Culley D.E."/>
            <person name="McInerney M.J."/>
        </authorList>
    </citation>
    <scope>NUCLEOTIDE SEQUENCE [LARGE SCALE GENOMIC DNA]</scope>
    <source>
        <strain evidence="2">ATCC 27890 / DSM 864 / NBRC 100397 / JF-1</strain>
    </source>
</reference>
<dbReference type="EnsemblBacteria" id="ABD40151">
    <property type="protein sequence ID" value="ABD40151"/>
    <property type="gene ID" value="Mhun_0386"/>
</dbReference>
<sequence length="319" mass="37426">MILHDIDHWCNTLNSLKLLNLVESSTYHCKNCGLFFRYPLPNANSVAKYYSSRYFRHADDIEKKMAEIQSLFIIDGLKKNLKIPDSINYLEFGAGRGWVLSFLQKSGFINSGVGYDPDSVSIQWGKEFLHVNLKKGFLCEDIVLEIVSQNPEINFISLIHVLEHLQSPCEIIKTFQQNFKNHFLFLEVPDADYEGYVLKIDTFPSSSMGQHFWSFSETSLRLLLEKNNYDVLLLEKDGNSHFWDSRIENIVLWMEFFNGRKKMFNQGEFNVKNICKSDVIFIINYLTMSLKNYYKKRYTRLDLPVIRILARKKNFINCD</sequence>
<dbReference type="InterPro" id="IPR029063">
    <property type="entry name" value="SAM-dependent_MTases_sf"/>
</dbReference>
<dbReference type="STRING" id="323259.Mhun_0386"/>
<dbReference type="HOGENOM" id="CLU_870476_0_0_2"/>
<name>Q2FN20_METHJ</name>
<organism evidence="1 2">
    <name type="scientific">Methanospirillum hungatei JF-1 (strain ATCC 27890 / DSM 864 / NBRC 100397 / JF-1)</name>
    <dbReference type="NCBI Taxonomy" id="323259"/>
    <lineage>
        <taxon>Archaea</taxon>
        <taxon>Methanobacteriati</taxon>
        <taxon>Methanobacteriota</taxon>
        <taxon>Stenosarchaea group</taxon>
        <taxon>Methanomicrobia</taxon>
        <taxon>Methanomicrobiales</taxon>
        <taxon>Methanospirillaceae</taxon>
        <taxon>Methanospirillum</taxon>
    </lineage>
</organism>
<dbReference type="Gene3D" id="3.40.50.150">
    <property type="entry name" value="Vaccinia Virus protein VP39"/>
    <property type="match status" value="1"/>
</dbReference>
<dbReference type="SUPFAM" id="SSF53335">
    <property type="entry name" value="S-adenosyl-L-methionine-dependent methyltransferases"/>
    <property type="match status" value="1"/>
</dbReference>
<proteinExistence type="predicted"/>
<dbReference type="Proteomes" id="UP000001941">
    <property type="component" value="Chromosome"/>
</dbReference>
<protein>
    <recommendedName>
        <fullName evidence="3">Methyltransferase type 11</fullName>
    </recommendedName>
</protein>
<dbReference type="KEGG" id="mhu:Mhun_0386"/>